<accession>A0A428RNP8</accession>
<dbReference type="AlphaFoldDB" id="A0A428RNP8"/>
<evidence type="ECO:0000313" key="3">
    <source>
        <dbReference type="Proteomes" id="UP000287144"/>
    </source>
</evidence>
<gene>
    <name evidence="2" type="ORF">CEP52_017554</name>
</gene>
<feature type="region of interest" description="Disordered" evidence="1">
    <location>
        <begin position="44"/>
        <end position="68"/>
    </location>
</feature>
<evidence type="ECO:0000313" key="2">
    <source>
        <dbReference type="EMBL" id="RSL79182.1"/>
    </source>
</evidence>
<dbReference type="Proteomes" id="UP000287144">
    <property type="component" value="Unassembled WGS sequence"/>
</dbReference>
<name>A0A428RNP8_9HYPO</name>
<evidence type="ECO:0000256" key="1">
    <source>
        <dbReference type="SAM" id="MobiDB-lite"/>
    </source>
</evidence>
<keyword evidence="3" id="KW-1185">Reference proteome</keyword>
<sequence length="68" mass="7517">MWGVTCGSRILRLKVGPSGSDTEREHEPNTNTLIQPMDRIHVLSDTSTERDRDGISVRPGLRSTSCPP</sequence>
<organism evidence="2 3">
    <name type="scientific">Fusarium oligoseptatum</name>
    <dbReference type="NCBI Taxonomy" id="2604345"/>
    <lineage>
        <taxon>Eukaryota</taxon>
        <taxon>Fungi</taxon>
        <taxon>Dikarya</taxon>
        <taxon>Ascomycota</taxon>
        <taxon>Pezizomycotina</taxon>
        <taxon>Sordariomycetes</taxon>
        <taxon>Hypocreomycetidae</taxon>
        <taxon>Hypocreales</taxon>
        <taxon>Nectriaceae</taxon>
        <taxon>Fusarium</taxon>
        <taxon>Fusarium solani species complex</taxon>
    </lineage>
</organism>
<proteinExistence type="predicted"/>
<feature type="region of interest" description="Disordered" evidence="1">
    <location>
        <begin position="15"/>
        <end position="34"/>
    </location>
</feature>
<protein>
    <submittedName>
        <fullName evidence="2">Uncharacterized protein</fullName>
    </submittedName>
</protein>
<comment type="caution">
    <text evidence="2">The sequence shown here is derived from an EMBL/GenBank/DDBJ whole genome shotgun (WGS) entry which is preliminary data.</text>
</comment>
<reference evidence="2 3" key="1">
    <citation type="submission" date="2017-06" db="EMBL/GenBank/DDBJ databases">
        <title>Comparative genomic analysis of Ambrosia Fusariam Clade fungi.</title>
        <authorList>
            <person name="Stajich J.E."/>
            <person name="Carrillo J."/>
            <person name="Kijimoto T."/>
            <person name="Eskalen A."/>
            <person name="O'Donnell K."/>
            <person name="Kasson M."/>
        </authorList>
    </citation>
    <scope>NUCLEOTIDE SEQUENCE [LARGE SCALE GENOMIC DNA]</scope>
    <source>
        <strain evidence="2 3">NRRL62579</strain>
    </source>
</reference>
<dbReference type="EMBL" id="NKCK01000628">
    <property type="protein sequence ID" value="RSL79182.1"/>
    <property type="molecule type" value="Genomic_DNA"/>
</dbReference>
<feature type="compositionally biased region" description="Basic and acidic residues" evidence="1">
    <location>
        <begin position="44"/>
        <end position="55"/>
    </location>
</feature>